<keyword evidence="4 7" id="KW-1133">Transmembrane helix</keyword>
<organism evidence="8 9">
    <name type="scientific">Cellulomonas composti</name>
    <dbReference type="NCBI Taxonomy" id="266130"/>
    <lineage>
        <taxon>Bacteria</taxon>
        <taxon>Bacillati</taxon>
        <taxon>Actinomycetota</taxon>
        <taxon>Actinomycetes</taxon>
        <taxon>Micrococcales</taxon>
        <taxon>Cellulomonadaceae</taxon>
        <taxon>Cellulomonas</taxon>
    </lineage>
</organism>
<sequence length="349" mass="37927">MTVDPLVWAVTLGIAAVVLVVDVAIVGRRPHVPTTAECLRYLALYIGLAVLFGLGVWAVAGPRYSGEFFAGWLTEYSLSVDNLFVFMLIMSRFAVPRAYQQTALLVGIVLALVFRGIFIVAGAAVVEAFSWVFYIFGAFLVWTAWKVGRGEGGEEDEEYHPPLLLRLVQRWLPSTPEYHGVRLTVKENGRRLVTPMLIVLVALGATDVLFAFDSIPAIFGLTSEPYLIIMANIFALMGLRQLYFLLGDLMSRFVYLSYGLAVLLGFIGVKLILEALHTNEVPFINGGEPVPWAPEIPVWLSLVAIVGILGVTAIASLIATRSRGGADVPDTAADESATVSTADEVPPQV</sequence>
<evidence type="ECO:0000313" key="9">
    <source>
        <dbReference type="Proteomes" id="UP000321720"/>
    </source>
</evidence>
<feature type="transmembrane region" description="Helical" evidence="7">
    <location>
        <begin position="192"/>
        <end position="219"/>
    </location>
</feature>
<dbReference type="GO" id="GO:0016020">
    <property type="term" value="C:membrane"/>
    <property type="evidence" value="ECO:0007669"/>
    <property type="project" value="UniProtKB-SubCell"/>
</dbReference>
<comment type="caution">
    <text evidence="8">The sequence shown here is derived from an EMBL/GenBank/DDBJ whole genome shotgun (WGS) entry which is preliminary data.</text>
</comment>
<protein>
    <submittedName>
        <fullName evidence="8">Tellurium resistance protein TerC</fullName>
    </submittedName>
</protein>
<dbReference type="EMBL" id="BJWG01000001">
    <property type="protein sequence ID" value="GEL93619.1"/>
    <property type="molecule type" value="Genomic_DNA"/>
</dbReference>
<gene>
    <name evidence="8" type="ORF">CCO02nite_02770</name>
</gene>
<feature type="transmembrane region" description="Helical" evidence="7">
    <location>
        <begin position="102"/>
        <end position="122"/>
    </location>
</feature>
<feature type="region of interest" description="Disordered" evidence="6">
    <location>
        <begin position="324"/>
        <end position="349"/>
    </location>
</feature>
<dbReference type="InterPro" id="IPR005496">
    <property type="entry name" value="Integral_membrane_TerC"/>
</dbReference>
<reference evidence="8 9" key="1">
    <citation type="submission" date="2019-07" db="EMBL/GenBank/DDBJ databases">
        <title>Whole genome shotgun sequence of Cellulomonas composti NBRC 100758.</title>
        <authorList>
            <person name="Hosoyama A."/>
            <person name="Uohara A."/>
            <person name="Ohji S."/>
            <person name="Ichikawa N."/>
        </authorList>
    </citation>
    <scope>NUCLEOTIDE SEQUENCE [LARGE SCALE GENOMIC DNA]</scope>
    <source>
        <strain evidence="8 9">NBRC 100758</strain>
    </source>
</reference>
<evidence type="ECO:0000313" key="8">
    <source>
        <dbReference type="EMBL" id="GEL93619.1"/>
    </source>
</evidence>
<dbReference type="AlphaFoldDB" id="A0A511J7D8"/>
<feature type="transmembrane region" description="Helical" evidence="7">
    <location>
        <begin position="72"/>
        <end position="90"/>
    </location>
</feature>
<comment type="subcellular location">
    <subcellularLocation>
        <location evidence="1">Membrane</location>
        <topology evidence="1">Multi-pass membrane protein</topology>
    </subcellularLocation>
</comment>
<feature type="transmembrane region" description="Helical" evidence="7">
    <location>
        <begin position="38"/>
        <end position="60"/>
    </location>
</feature>
<feature type="transmembrane region" description="Helical" evidence="7">
    <location>
        <begin position="253"/>
        <end position="276"/>
    </location>
</feature>
<dbReference type="PANTHER" id="PTHR30238:SF0">
    <property type="entry name" value="THYLAKOID MEMBRANE PROTEIN TERC, CHLOROPLASTIC"/>
    <property type="match status" value="1"/>
</dbReference>
<dbReference type="PANTHER" id="PTHR30238">
    <property type="entry name" value="MEMBRANE BOUND PREDICTED REDOX MODULATOR"/>
    <property type="match status" value="1"/>
</dbReference>
<evidence type="ECO:0000256" key="1">
    <source>
        <dbReference type="ARBA" id="ARBA00004141"/>
    </source>
</evidence>
<feature type="transmembrane region" description="Helical" evidence="7">
    <location>
        <begin position="225"/>
        <end position="246"/>
    </location>
</feature>
<evidence type="ECO:0000256" key="4">
    <source>
        <dbReference type="ARBA" id="ARBA00022989"/>
    </source>
</evidence>
<feature type="transmembrane region" description="Helical" evidence="7">
    <location>
        <begin position="128"/>
        <end position="145"/>
    </location>
</feature>
<keyword evidence="9" id="KW-1185">Reference proteome</keyword>
<dbReference type="OrthoDB" id="5242957at2"/>
<dbReference type="Proteomes" id="UP000321720">
    <property type="component" value="Unassembled WGS sequence"/>
</dbReference>
<feature type="transmembrane region" description="Helical" evidence="7">
    <location>
        <begin position="296"/>
        <end position="319"/>
    </location>
</feature>
<dbReference type="NCBIfam" id="TIGR03718">
    <property type="entry name" value="R_switched_Alx"/>
    <property type="match status" value="1"/>
</dbReference>
<feature type="transmembrane region" description="Helical" evidence="7">
    <location>
        <begin position="6"/>
        <end position="26"/>
    </location>
</feature>
<name>A0A511J7D8_9CELL</name>
<dbReference type="RefSeq" id="WP_146841234.1">
    <property type="nucleotide sequence ID" value="NZ_BJWG01000001.1"/>
</dbReference>
<evidence type="ECO:0000256" key="2">
    <source>
        <dbReference type="ARBA" id="ARBA00007511"/>
    </source>
</evidence>
<evidence type="ECO:0000256" key="5">
    <source>
        <dbReference type="ARBA" id="ARBA00023136"/>
    </source>
</evidence>
<dbReference type="InterPro" id="IPR022369">
    <property type="entry name" value="Integral_membrane_TerC_rswitch"/>
</dbReference>
<accession>A0A511J7D8</accession>
<comment type="similarity">
    <text evidence="2">Belongs to the TerC family.</text>
</comment>
<keyword evidence="5 7" id="KW-0472">Membrane</keyword>
<evidence type="ECO:0000256" key="6">
    <source>
        <dbReference type="SAM" id="MobiDB-lite"/>
    </source>
</evidence>
<keyword evidence="3 7" id="KW-0812">Transmembrane</keyword>
<evidence type="ECO:0000256" key="3">
    <source>
        <dbReference type="ARBA" id="ARBA00022692"/>
    </source>
</evidence>
<proteinExistence type="inferred from homology"/>
<evidence type="ECO:0000256" key="7">
    <source>
        <dbReference type="SAM" id="Phobius"/>
    </source>
</evidence>
<dbReference type="Pfam" id="PF03741">
    <property type="entry name" value="TerC"/>
    <property type="match status" value="1"/>
</dbReference>